<keyword evidence="2" id="KW-1185">Reference proteome</keyword>
<evidence type="ECO:0000313" key="1">
    <source>
        <dbReference type="EMBL" id="KAG6291386.1"/>
    </source>
</evidence>
<protein>
    <submittedName>
        <fullName evidence="1">Uncharacterized protein</fullName>
    </submittedName>
</protein>
<organism evidence="1 2">
    <name type="scientific">Claviceps aff. purpurea</name>
    <dbReference type="NCBI Taxonomy" id="1967640"/>
    <lineage>
        <taxon>Eukaryota</taxon>
        <taxon>Fungi</taxon>
        <taxon>Dikarya</taxon>
        <taxon>Ascomycota</taxon>
        <taxon>Pezizomycotina</taxon>
        <taxon>Sordariomycetes</taxon>
        <taxon>Hypocreomycetidae</taxon>
        <taxon>Hypocreales</taxon>
        <taxon>Clavicipitaceae</taxon>
        <taxon>Claviceps</taxon>
    </lineage>
</organism>
<reference evidence="1 2" key="1">
    <citation type="journal article" date="2020" name="bioRxiv">
        <title>Whole genome comparisons of ergot fungi reveals the divergence and evolution of species within the genus Claviceps are the result of varying mechanisms driving genome evolution and host range expansion.</title>
        <authorList>
            <person name="Wyka S.A."/>
            <person name="Mondo S.J."/>
            <person name="Liu M."/>
            <person name="Dettman J."/>
            <person name="Nalam V."/>
            <person name="Broders K.D."/>
        </authorList>
    </citation>
    <scope>NUCLEOTIDE SEQUENCE [LARGE SCALE GENOMIC DNA]</scope>
    <source>
        <strain evidence="1 2">Clav52</strain>
    </source>
</reference>
<accession>A0A9P7U0S4</accession>
<gene>
    <name evidence="1" type="ORF">E4U09_003954</name>
</gene>
<comment type="caution">
    <text evidence="1">The sequence shown here is derived from an EMBL/GenBank/DDBJ whole genome shotgun (WGS) entry which is preliminary data.</text>
</comment>
<sequence length="59" mass="6302">MALGSNLGTMDDRSCIELTETALASVNIMWAPLPDGSPTLLVANLMVKAPTSIVDLTRW</sequence>
<proteinExistence type="predicted"/>
<name>A0A9P7U0S4_9HYPO</name>
<dbReference type="AlphaFoldDB" id="A0A9P7U0S4"/>
<dbReference type="Proteomes" id="UP000707071">
    <property type="component" value="Unassembled WGS sequence"/>
</dbReference>
<dbReference type="EMBL" id="SRRH01000314">
    <property type="protein sequence ID" value="KAG6291386.1"/>
    <property type="molecule type" value="Genomic_DNA"/>
</dbReference>
<evidence type="ECO:0000313" key="2">
    <source>
        <dbReference type="Proteomes" id="UP000707071"/>
    </source>
</evidence>